<proteinExistence type="predicted"/>
<dbReference type="PANTHER" id="PTHR33303">
    <property type="entry name" value="CYTOPLASMIC PROTEIN-RELATED"/>
    <property type="match status" value="1"/>
</dbReference>
<name>F6B7K9_DESCC</name>
<evidence type="ECO:0000313" key="3">
    <source>
        <dbReference type="Proteomes" id="UP000009226"/>
    </source>
</evidence>
<accession>F6B7K9</accession>
<dbReference type="InterPro" id="IPR003781">
    <property type="entry name" value="CoA-bd"/>
</dbReference>
<dbReference type="InterPro" id="IPR036291">
    <property type="entry name" value="NAD(P)-bd_dom_sf"/>
</dbReference>
<dbReference type="HOGENOM" id="CLU_112567_0_0_9"/>
<dbReference type="RefSeq" id="WP_013810339.1">
    <property type="nucleotide sequence ID" value="NC_015565.1"/>
</dbReference>
<protein>
    <submittedName>
        <fullName evidence="2">CoA-binding domain protein</fullName>
    </submittedName>
</protein>
<dbReference type="KEGG" id="dca:Desca_1715"/>
<dbReference type="Proteomes" id="UP000009226">
    <property type="component" value="Chromosome"/>
</dbReference>
<evidence type="ECO:0000259" key="1">
    <source>
        <dbReference type="SMART" id="SM00881"/>
    </source>
</evidence>
<organism evidence="2 3">
    <name type="scientific">Desulfotomaculum nigrificans (strain DSM 14880 / VKM B-2319 / CO-1-SRB)</name>
    <name type="common">Desulfotomaculum carboxydivorans</name>
    <dbReference type="NCBI Taxonomy" id="868595"/>
    <lineage>
        <taxon>Bacteria</taxon>
        <taxon>Bacillati</taxon>
        <taxon>Bacillota</taxon>
        <taxon>Clostridia</taxon>
        <taxon>Eubacteriales</taxon>
        <taxon>Desulfotomaculaceae</taxon>
        <taxon>Desulfotomaculum</taxon>
    </lineage>
</organism>
<dbReference type="Gene3D" id="3.40.50.720">
    <property type="entry name" value="NAD(P)-binding Rossmann-like Domain"/>
    <property type="match status" value="1"/>
</dbReference>
<dbReference type="AlphaFoldDB" id="F6B7K9"/>
<sequence length="138" mass="15529">MYNNPDDQTIKELLNNCHTIAIVGLSDKPQRDSFKVANYLQQHGYRIIPVHPRVTEVLGEKAYKTLADIPDQIDLVNVFRKSEDTPPVVEQAVSLKPKAIWLQLGIANEEAAQIATRAGITFVQDRCIKIEHARLLGE</sequence>
<feature type="domain" description="CoA-binding" evidence="1">
    <location>
        <begin position="14"/>
        <end position="106"/>
    </location>
</feature>
<gene>
    <name evidence="2" type="ordered locus">Desca_1715</name>
</gene>
<dbReference type="eggNOG" id="COG1832">
    <property type="taxonomic scope" value="Bacteria"/>
</dbReference>
<keyword evidence="3" id="KW-1185">Reference proteome</keyword>
<dbReference type="STRING" id="868595.Desca_1715"/>
<dbReference type="EMBL" id="CP002736">
    <property type="protein sequence ID" value="AEF94563.1"/>
    <property type="molecule type" value="Genomic_DNA"/>
</dbReference>
<reference evidence="2 3" key="1">
    <citation type="submission" date="2011-05" db="EMBL/GenBank/DDBJ databases">
        <title>Complete sequence of Desulfotomaculum carboxydivorans CO-1-SRB.</title>
        <authorList>
            <consortium name="US DOE Joint Genome Institute"/>
            <person name="Lucas S."/>
            <person name="Han J."/>
            <person name="Lapidus A."/>
            <person name="Cheng J.-F."/>
            <person name="Goodwin L."/>
            <person name="Pitluck S."/>
            <person name="Peters L."/>
            <person name="Mikhailova N."/>
            <person name="Lu M."/>
            <person name="Han C."/>
            <person name="Tapia R."/>
            <person name="Land M."/>
            <person name="Hauser L."/>
            <person name="Kyrpides N."/>
            <person name="Ivanova N."/>
            <person name="Pagani I."/>
            <person name="Stams A."/>
            <person name="Plugge C."/>
            <person name="Muyzer G."/>
            <person name="Kuever J."/>
            <person name="Parshina S."/>
            <person name="Ivanova A."/>
            <person name="Nazina T."/>
            <person name="Woyke T."/>
        </authorList>
    </citation>
    <scope>NUCLEOTIDE SEQUENCE [LARGE SCALE GENOMIC DNA]</scope>
    <source>
        <strain evidence="3">DSM 14880 / VKM B-2319 / CO-1-SRB</strain>
    </source>
</reference>
<evidence type="ECO:0000313" key="2">
    <source>
        <dbReference type="EMBL" id="AEF94563.1"/>
    </source>
</evidence>
<dbReference type="SMART" id="SM00881">
    <property type="entry name" value="CoA_binding"/>
    <property type="match status" value="1"/>
</dbReference>
<dbReference type="PANTHER" id="PTHR33303:SF2">
    <property type="entry name" value="COA-BINDING DOMAIN-CONTAINING PROTEIN"/>
    <property type="match status" value="1"/>
</dbReference>
<dbReference type="Pfam" id="PF13380">
    <property type="entry name" value="CoA_binding_2"/>
    <property type="match status" value="1"/>
</dbReference>
<dbReference type="SUPFAM" id="SSF51735">
    <property type="entry name" value="NAD(P)-binding Rossmann-fold domains"/>
    <property type="match status" value="1"/>
</dbReference>